<comment type="caution">
    <text evidence="2">Lacks conserved residue(s) required for the propagation of feature annotation.</text>
</comment>
<dbReference type="EMBL" id="QGDV01000014">
    <property type="protein sequence ID" value="PWJ61848.1"/>
    <property type="molecule type" value="Genomic_DNA"/>
</dbReference>
<comment type="function">
    <text evidence="2">Transfers an acetyl group from acetyl-CoA to L-homoserine, forming acetyl-L-homoserine.</text>
</comment>
<sequence length="432" mass="46464">MRAAHPAATRKDAPPCSATMDTAMDWQQTLEDTVPSAFVTERQLRSMLGKPPATGAWRDGDHPGGRRFADLGPFDFEAGGHLPHVRIAYESWGTLAPERDNAVLVLHALTGDSHLIGRDDPGHATDGWWSGLVGPGRVLDTDRWFVVAPNMLGGCQGSTGPASLAPDRHEWGARFPYTSIRDQVRAQVLFSDLLGIERWHTVVGGSMGGMQALEWGIDYPERVARLAVLAAPPRATADQIALNFVQLEAIRNDAAFAGGAYYDAGDGKGPYHGLALARRMALVNYRSPSELNDRFERSWQSGLSPLGGGGRFAVESYLDFHGNKFTRRFDANSYITLVEAMNSHDVGRGRGGEAEALRRITSPTLVLGIDSDRLFPVAGQRIIAAHAPGALDDGTVAVIASTFGHDGFLIEDDAVGAHLARLLASPDNSAGR</sequence>
<keyword evidence="2" id="KW-0028">Amino-acid biosynthesis</keyword>
<feature type="binding site" evidence="2">
    <location>
        <position position="278"/>
    </location>
    <ligand>
        <name>substrate</name>
    </ligand>
</feature>
<dbReference type="EC" id="2.3.1.31" evidence="2"/>
<dbReference type="NCBIfam" id="NF001209">
    <property type="entry name" value="PRK00175.1"/>
    <property type="match status" value="1"/>
</dbReference>
<gene>
    <name evidence="2" type="primary">metXA</name>
    <name evidence="4" type="ORF">B0H03_11449</name>
</gene>
<name>A0ABX5LF98_9MICO</name>
<comment type="subunit">
    <text evidence="2">Homodimer.</text>
</comment>
<keyword evidence="2" id="KW-0012">Acyltransferase</keyword>
<evidence type="ECO:0000256" key="2">
    <source>
        <dbReference type="HAMAP-Rule" id="MF_00296"/>
    </source>
</evidence>
<feature type="active site" evidence="2">
    <location>
        <position position="405"/>
    </location>
</feature>
<protein>
    <recommendedName>
        <fullName evidence="2">Homoserine O-acetyltransferase</fullName>
        <shortName evidence="2">HAT</shortName>
        <ecNumber evidence="2">2.3.1.31</ecNumber>
    </recommendedName>
    <alternativeName>
        <fullName evidence="2">Homoserine transacetylase</fullName>
        <shortName evidence="2">HTA</shortName>
    </alternativeName>
</protein>
<feature type="binding site" evidence="2">
    <location>
        <position position="406"/>
    </location>
    <ligand>
        <name>substrate</name>
    </ligand>
</feature>
<dbReference type="PIRSF" id="PIRSF000443">
    <property type="entry name" value="Homoser_Ac_trans"/>
    <property type="match status" value="1"/>
</dbReference>
<keyword evidence="5" id="KW-1185">Reference proteome</keyword>
<comment type="catalytic activity">
    <reaction evidence="2">
        <text>L-homoserine + acetyl-CoA = O-acetyl-L-homoserine + CoA</text>
        <dbReference type="Rhea" id="RHEA:13701"/>
        <dbReference type="ChEBI" id="CHEBI:57287"/>
        <dbReference type="ChEBI" id="CHEBI:57288"/>
        <dbReference type="ChEBI" id="CHEBI:57476"/>
        <dbReference type="ChEBI" id="CHEBI:57716"/>
        <dbReference type="EC" id="2.3.1.31"/>
    </reaction>
</comment>
<dbReference type="InterPro" id="IPR029058">
    <property type="entry name" value="AB_hydrolase_fold"/>
</dbReference>
<keyword evidence="2" id="KW-0963">Cytoplasm</keyword>
<dbReference type="NCBIfam" id="TIGR01392">
    <property type="entry name" value="homoserO_Ac_trn"/>
    <property type="match status" value="1"/>
</dbReference>
<dbReference type="PANTHER" id="PTHR32268:SF11">
    <property type="entry name" value="HOMOSERINE O-ACETYLTRANSFERASE"/>
    <property type="match status" value="1"/>
</dbReference>
<comment type="similarity">
    <text evidence="2">Belongs to the AB hydrolase superfamily. MetX family.</text>
</comment>
<reference evidence="4 5" key="1">
    <citation type="submission" date="2018-03" db="EMBL/GenBank/DDBJ databases">
        <title>Genomic Encyclopedia of Type Strains, Phase III (KMG-III): the genomes of soil and plant-associated and newly described type strains.</title>
        <authorList>
            <person name="Whitman W."/>
        </authorList>
    </citation>
    <scope>NUCLEOTIDE SEQUENCE [LARGE SCALE GENOMIC DNA]</scope>
    <source>
        <strain evidence="4 5">VKM Ac-1602</strain>
    </source>
</reference>
<feature type="active site" evidence="2">
    <location>
        <position position="372"/>
    </location>
</feature>
<dbReference type="InterPro" id="IPR000073">
    <property type="entry name" value="AB_hydrolase_1"/>
</dbReference>
<dbReference type="HAMAP" id="MF_00296">
    <property type="entry name" value="MetX_acyltransf"/>
    <property type="match status" value="1"/>
</dbReference>
<evidence type="ECO:0000313" key="4">
    <source>
        <dbReference type="EMBL" id="PWJ61848.1"/>
    </source>
</evidence>
<comment type="pathway">
    <text evidence="2">Amino-acid biosynthesis; L-methionine biosynthesis via de novo pathway; O-acetyl-L-homoserine from L-homoserine: step 1/1.</text>
</comment>
<feature type="active site" description="Nucleophile" evidence="2">
    <location>
        <position position="206"/>
    </location>
</feature>
<organism evidence="4 5">
    <name type="scientific">Rathayibacter iranicus NCPPB 2253 = VKM Ac-1602</name>
    <dbReference type="NCBI Taxonomy" id="1328868"/>
    <lineage>
        <taxon>Bacteria</taxon>
        <taxon>Bacillati</taxon>
        <taxon>Actinomycetota</taxon>
        <taxon>Actinomycetes</taxon>
        <taxon>Micrococcales</taxon>
        <taxon>Microbacteriaceae</taxon>
        <taxon>Rathayibacter</taxon>
    </lineage>
</organism>
<accession>A0ABX5LF98</accession>
<keyword evidence="2" id="KW-0486">Methionine biosynthesis</keyword>
<evidence type="ECO:0000313" key="5">
    <source>
        <dbReference type="Proteomes" id="UP000245674"/>
    </source>
</evidence>
<dbReference type="Proteomes" id="UP000245674">
    <property type="component" value="Unassembled WGS sequence"/>
</dbReference>
<evidence type="ECO:0000256" key="1">
    <source>
        <dbReference type="ARBA" id="ARBA00022679"/>
    </source>
</evidence>
<feature type="domain" description="AB hydrolase-1" evidence="3">
    <location>
        <begin position="101"/>
        <end position="389"/>
    </location>
</feature>
<dbReference type="PANTHER" id="PTHR32268">
    <property type="entry name" value="HOMOSERINE O-ACETYLTRANSFERASE"/>
    <property type="match status" value="1"/>
</dbReference>
<proteinExistence type="inferred from homology"/>
<comment type="subcellular location">
    <subcellularLocation>
        <location evidence="2">Cytoplasm</location>
    </subcellularLocation>
</comment>
<dbReference type="Gene3D" id="3.40.50.1820">
    <property type="entry name" value="alpha/beta hydrolase"/>
    <property type="match status" value="1"/>
</dbReference>
<evidence type="ECO:0000259" key="3">
    <source>
        <dbReference type="Pfam" id="PF00561"/>
    </source>
</evidence>
<comment type="caution">
    <text evidence="4">The sequence shown here is derived from an EMBL/GenBank/DDBJ whole genome shotgun (WGS) entry which is preliminary data.</text>
</comment>
<keyword evidence="1 2" id="KW-0808">Transferase</keyword>
<dbReference type="Pfam" id="PF00561">
    <property type="entry name" value="Abhydrolase_1"/>
    <property type="match status" value="1"/>
</dbReference>
<dbReference type="InterPro" id="IPR008220">
    <property type="entry name" value="HAT_MetX-like"/>
</dbReference>
<dbReference type="SUPFAM" id="SSF53474">
    <property type="entry name" value="alpha/beta-Hydrolases"/>
    <property type="match status" value="1"/>
</dbReference>